<accession>A0A4R1HXN9</accession>
<dbReference type="AlphaFoldDB" id="A0A4R1HXN9"/>
<protein>
    <submittedName>
        <fullName evidence="2">Uncharacterized protein</fullName>
    </submittedName>
</protein>
<reference evidence="2 3" key="1">
    <citation type="submission" date="2019-03" db="EMBL/GenBank/DDBJ databases">
        <title>Sequencing the genomes of 1000 actinobacteria strains.</title>
        <authorList>
            <person name="Klenk H.-P."/>
        </authorList>
    </citation>
    <scope>NUCLEOTIDE SEQUENCE [LARGE SCALE GENOMIC DNA]</scope>
    <source>
        <strain evidence="2 3">DSM 44969</strain>
    </source>
</reference>
<feature type="compositionally biased region" description="Low complexity" evidence="1">
    <location>
        <begin position="86"/>
        <end position="99"/>
    </location>
</feature>
<dbReference type="Proteomes" id="UP000295560">
    <property type="component" value="Unassembled WGS sequence"/>
</dbReference>
<feature type="region of interest" description="Disordered" evidence="1">
    <location>
        <begin position="86"/>
        <end position="115"/>
    </location>
</feature>
<sequence>MSHTIDVDPAAQVVIDVLPPALLDSPAEVFALLELEPWRAPSIAPETNPGGAVRSIGLGTSAMVVPRAAATAPEVEASTTLAVARCGRGPAAPGRSAPADQRRDRTHGGANGSGTAMAAISAGSVRVGAAALPRQDRRAASTLVANSSGSSMPAARAIVATTLVVANEQ</sequence>
<keyword evidence="3" id="KW-1185">Reference proteome</keyword>
<comment type="caution">
    <text evidence="2">The sequence shown here is derived from an EMBL/GenBank/DDBJ whole genome shotgun (WGS) entry which is preliminary data.</text>
</comment>
<evidence type="ECO:0000313" key="2">
    <source>
        <dbReference type="EMBL" id="TCK25600.1"/>
    </source>
</evidence>
<name>A0A4R1HXN9_PSEEN</name>
<proteinExistence type="predicted"/>
<organism evidence="2 3">
    <name type="scientific">Pseudonocardia endophytica</name>
    <dbReference type="NCBI Taxonomy" id="401976"/>
    <lineage>
        <taxon>Bacteria</taxon>
        <taxon>Bacillati</taxon>
        <taxon>Actinomycetota</taxon>
        <taxon>Actinomycetes</taxon>
        <taxon>Pseudonocardiales</taxon>
        <taxon>Pseudonocardiaceae</taxon>
        <taxon>Pseudonocardia</taxon>
    </lineage>
</organism>
<evidence type="ECO:0000313" key="3">
    <source>
        <dbReference type="Proteomes" id="UP000295560"/>
    </source>
</evidence>
<dbReference type="EMBL" id="SMFZ01000001">
    <property type="protein sequence ID" value="TCK25600.1"/>
    <property type="molecule type" value="Genomic_DNA"/>
</dbReference>
<gene>
    <name evidence="2" type="ORF">EV378_1414</name>
</gene>
<evidence type="ECO:0000256" key="1">
    <source>
        <dbReference type="SAM" id="MobiDB-lite"/>
    </source>
</evidence>